<evidence type="ECO:0000256" key="1">
    <source>
        <dbReference type="SAM" id="MobiDB-lite"/>
    </source>
</evidence>
<feature type="compositionally biased region" description="Polar residues" evidence="1">
    <location>
        <begin position="262"/>
        <end position="272"/>
    </location>
</feature>
<organism evidence="2 3">
    <name type="scientific">Fusarium vanettenii (strain ATCC MYA-4622 / CBS 123669 / FGSC 9596 / NRRL 45880 / 77-13-4)</name>
    <name type="common">Fusarium solani subsp. pisi</name>
    <dbReference type="NCBI Taxonomy" id="660122"/>
    <lineage>
        <taxon>Eukaryota</taxon>
        <taxon>Fungi</taxon>
        <taxon>Dikarya</taxon>
        <taxon>Ascomycota</taxon>
        <taxon>Pezizomycotina</taxon>
        <taxon>Sordariomycetes</taxon>
        <taxon>Hypocreomycetidae</taxon>
        <taxon>Hypocreales</taxon>
        <taxon>Nectriaceae</taxon>
        <taxon>Fusarium</taxon>
        <taxon>Fusarium solani species complex</taxon>
        <taxon>Fusarium vanettenii</taxon>
    </lineage>
</organism>
<dbReference type="GeneID" id="9678507"/>
<feature type="compositionally biased region" description="Basic and acidic residues" evidence="1">
    <location>
        <begin position="274"/>
        <end position="283"/>
    </location>
</feature>
<name>C7Z4V7_FUSV7</name>
<proteinExistence type="predicted"/>
<feature type="compositionally biased region" description="Polar residues" evidence="1">
    <location>
        <begin position="188"/>
        <end position="204"/>
    </location>
</feature>
<feature type="region of interest" description="Disordered" evidence="1">
    <location>
        <begin position="46"/>
        <end position="80"/>
    </location>
</feature>
<dbReference type="HOGENOM" id="CLU_983835_0_0_1"/>
<accession>C7Z4V7</accession>
<feature type="region of interest" description="Disordered" evidence="1">
    <location>
        <begin position="129"/>
        <end position="283"/>
    </location>
</feature>
<dbReference type="KEGG" id="nhe:NECHADRAFT_76652"/>
<protein>
    <submittedName>
        <fullName evidence="2">Uncharacterized protein</fullName>
    </submittedName>
</protein>
<evidence type="ECO:0000313" key="2">
    <source>
        <dbReference type="EMBL" id="EEU40989.1"/>
    </source>
</evidence>
<dbReference type="AlphaFoldDB" id="C7Z4V7"/>
<sequence>MSDERLHSAWDYCTHPVFWYQGYWCCLDEQCEYRYVPVPTDPSWTYDPTGHDGDGLAAEPGADGESSLGDGTSGYGGATAYDEWRDDHQASSQQDQDAYQCYVQQYDGYQQDGYQHGGYQYGGYQHGGYQNGGYQNGDYQQDQQDDYRYNNQDGGQHSGYQEGVGQDDYGYPPNAEQPVPPSDVATMGSGSSAAQTDSPSSTETPDNEDASMVGNADEDTEDRTWPYVQEDNRDGQDVDEAMNVFPDCPVVDTRYPRKLSFGTESESGVDQSNIEERPDLGPR</sequence>
<keyword evidence="3" id="KW-1185">Reference proteome</keyword>
<dbReference type="Proteomes" id="UP000005206">
    <property type="component" value="Chromosome 2"/>
</dbReference>
<dbReference type="VEuPathDB" id="FungiDB:NECHADRAFT_76652"/>
<dbReference type="OrthoDB" id="5096481at2759"/>
<evidence type="ECO:0000313" key="3">
    <source>
        <dbReference type="Proteomes" id="UP000005206"/>
    </source>
</evidence>
<reference evidence="2 3" key="1">
    <citation type="journal article" date="2009" name="PLoS Genet.">
        <title>The genome of Nectria haematococca: contribution of supernumerary chromosomes to gene expansion.</title>
        <authorList>
            <person name="Coleman J.J."/>
            <person name="Rounsley S.D."/>
            <person name="Rodriguez-Carres M."/>
            <person name="Kuo A."/>
            <person name="Wasmann C.C."/>
            <person name="Grimwood J."/>
            <person name="Schmutz J."/>
            <person name="Taga M."/>
            <person name="White G.J."/>
            <person name="Zhou S."/>
            <person name="Schwartz D.C."/>
            <person name="Freitag M."/>
            <person name="Ma L.J."/>
            <person name="Danchin E.G."/>
            <person name="Henrissat B."/>
            <person name="Coutinho P.M."/>
            <person name="Nelson D.R."/>
            <person name="Straney D."/>
            <person name="Napoli C.A."/>
            <person name="Barker B.M."/>
            <person name="Gribskov M."/>
            <person name="Rep M."/>
            <person name="Kroken S."/>
            <person name="Molnar I."/>
            <person name="Rensing C."/>
            <person name="Kennell J.C."/>
            <person name="Zamora J."/>
            <person name="Farman M.L."/>
            <person name="Selker E.U."/>
            <person name="Salamov A."/>
            <person name="Shapiro H."/>
            <person name="Pangilinan J."/>
            <person name="Lindquist E."/>
            <person name="Lamers C."/>
            <person name="Grigoriev I.V."/>
            <person name="Geiser D.M."/>
            <person name="Covert S.F."/>
            <person name="Temporini E."/>
            <person name="Vanetten H.D."/>
        </authorList>
    </citation>
    <scope>NUCLEOTIDE SEQUENCE [LARGE SCALE GENOMIC DNA]</scope>
    <source>
        <strain evidence="3">ATCC MYA-4622 / CBS 123669 / FGSC 9596 / NRRL 45880 / 77-13-4</strain>
    </source>
</reference>
<gene>
    <name evidence="2" type="ORF">NECHADRAFT_76652</name>
</gene>
<dbReference type="RefSeq" id="XP_003046702.1">
    <property type="nucleotide sequence ID" value="XM_003046656.1"/>
</dbReference>
<dbReference type="InParanoid" id="C7Z4V7"/>
<dbReference type="EMBL" id="GG698910">
    <property type="protein sequence ID" value="EEU40989.1"/>
    <property type="molecule type" value="Genomic_DNA"/>
</dbReference>